<reference evidence="1" key="1">
    <citation type="submission" date="2020-07" db="EMBL/GenBank/DDBJ databases">
        <title>Huge and variable diversity of episymbiotic CPR bacteria and DPANN archaea in groundwater ecosystems.</title>
        <authorList>
            <person name="He C.Y."/>
            <person name="Keren R."/>
            <person name="Whittaker M."/>
            <person name="Farag I.F."/>
            <person name="Doudna J."/>
            <person name="Cate J.H.D."/>
            <person name="Banfield J.F."/>
        </authorList>
    </citation>
    <scope>NUCLEOTIDE SEQUENCE</scope>
    <source>
        <strain evidence="1">NC_groundwater_1370_Ag_S-0.2um_69_93</strain>
    </source>
</reference>
<organism evidence="1 2">
    <name type="scientific">Tectimicrobiota bacterium</name>
    <dbReference type="NCBI Taxonomy" id="2528274"/>
    <lineage>
        <taxon>Bacteria</taxon>
        <taxon>Pseudomonadati</taxon>
        <taxon>Nitrospinota/Tectimicrobiota group</taxon>
        <taxon>Candidatus Tectimicrobiota</taxon>
    </lineage>
</organism>
<sequence length="71" mass="8292">MEHTHRPKLLPVEEYLSPQRRFRHLFLPARQNDVIEEIQAEVDAYWKQAGFDPQAVREKTSSNGHPSKIPA</sequence>
<name>A0A932ZT87_UNCTE</name>
<protein>
    <submittedName>
        <fullName evidence="1">Uncharacterized protein</fullName>
    </submittedName>
</protein>
<gene>
    <name evidence="1" type="ORF">HY618_00390</name>
</gene>
<accession>A0A932ZT87</accession>
<evidence type="ECO:0000313" key="2">
    <source>
        <dbReference type="Proteomes" id="UP000752292"/>
    </source>
</evidence>
<dbReference type="EMBL" id="JACQRX010000018">
    <property type="protein sequence ID" value="MBI4250891.1"/>
    <property type="molecule type" value="Genomic_DNA"/>
</dbReference>
<dbReference type="Proteomes" id="UP000752292">
    <property type="component" value="Unassembled WGS sequence"/>
</dbReference>
<evidence type="ECO:0000313" key="1">
    <source>
        <dbReference type="EMBL" id="MBI4250891.1"/>
    </source>
</evidence>
<proteinExistence type="predicted"/>
<dbReference type="AlphaFoldDB" id="A0A932ZT87"/>
<comment type="caution">
    <text evidence="1">The sequence shown here is derived from an EMBL/GenBank/DDBJ whole genome shotgun (WGS) entry which is preliminary data.</text>
</comment>